<evidence type="ECO:0000313" key="2">
    <source>
        <dbReference type="EMBL" id="DBA00252.1"/>
    </source>
</evidence>
<evidence type="ECO:0000259" key="1">
    <source>
        <dbReference type="Pfam" id="PF02121"/>
    </source>
</evidence>
<dbReference type="InterPro" id="IPR001666">
    <property type="entry name" value="PI_transfer"/>
</dbReference>
<reference evidence="2" key="1">
    <citation type="submission" date="2022-11" db="EMBL/GenBank/DDBJ databases">
        <authorList>
            <person name="Morgan W.R."/>
            <person name="Tartar A."/>
        </authorList>
    </citation>
    <scope>NUCLEOTIDE SEQUENCE</scope>
    <source>
        <strain evidence="2">ARSEF 373</strain>
    </source>
</reference>
<reference evidence="2" key="2">
    <citation type="journal article" date="2023" name="Microbiol Resour">
        <title>Decontamination and Annotation of the Draft Genome Sequence of the Oomycete Lagenidium giganteum ARSEF 373.</title>
        <authorList>
            <person name="Morgan W.R."/>
            <person name="Tartar A."/>
        </authorList>
    </citation>
    <scope>NUCLEOTIDE SEQUENCE</scope>
    <source>
        <strain evidence="2">ARSEF 373</strain>
    </source>
</reference>
<dbReference type="FunFam" id="3.30.530.20:FF:000028">
    <property type="entry name" value="Phosphatidylinositol transfer protein 5"/>
    <property type="match status" value="1"/>
</dbReference>
<proteinExistence type="predicted"/>
<organism evidence="2 3">
    <name type="scientific">Lagenidium giganteum</name>
    <dbReference type="NCBI Taxonomy" id="4803"/>
    <lineage>
        <taxon>Eukaryota</taxon>
        <taxon>Sar</taxon>
        <taxon>Stramenopiles</taxon>
        <taxon>Oomycota</taxon>
        <taxon>Peronosporomycetes</taxon>
        <taxon>Pythiales</taxon>
        <taxon>Pythiaceae</taxon>
    </lineage>
</organism>
<dbReference type="Proteomes" id="UP001146120">
    <property type="component" value="Unassembled WGS sequence"/>
</dbReference>
<dbReference type="SUPFAM" id="SSF55961">
    <property type="entry name" value="Bet v1-like"/>
    <property type="match status" value="1"/>
</dbReference>
<dbReference type="PANTHER" id="PTHR10658:SF11">
    <property type="entry name" value="VIBRATOR, ISOFORM B"/>
    <property type="match status" value="1"/>
</dbReference>
<dbReference type="PRINTS" id="PR00391">
    <property type="entry name" value="PITRANSFER"/>
</dbReference>
<evidence type="ECO:0000313" key="3">
    <source>
        <dbReference type="Proteomes" id="UP001146120"/>
    </source>
</evidence>
<gene>
    <name evidence="2" type="ORF">N0F65_007896</name>
</gene>
<dbReference type="InterPro" id="IPR055261">
    <property type="entry name" value="PI_transfer_N"/>
</dbReference>
<dbReference type="PANTHER" id="PTHR10658">
    <property type="entry name" value="PHOSPHATIDYLINOSITOL TRANSFER PROTEIN"/>
    <property type="match status" value="1"/>
</dbReference>
<name>A0AAV2Z473_9STRA</name>
<comment type="caution">
    <text evidence="2">The sequence shown here is derived from an EMBL/GenBank/DDBJ whole genome shotgun (WGS) entry which is preliminary data.</text>
</comment>
<accession>A0AAV2Z473</accession>
<dbReference type="GO" id="GO:0005737">
    <property type="term" value="C:cytoplasm"/>
    <property type="evidence" value="ECO:0007669"/>
    <property type="project" value="UniProtKB-ARBA"/>
</dbReference>
<dbReference type="Gene3D" id="3.30.530.20">
    <property type="match status" value="1"/>
</dbReference>
<dbReference type="GO" id="GO:0071944">
    <property type="term" value="C:cell periphery"/>
    <property type="evidence" value="ECO:0007669"/>
    <property type="project" value="UniProtKB-ARBA"/>
</dbReference>
<keyword evidence="3" id="KW-1185">Reference proteome</keyword>
<sequence length="272" mass="31276">MVLIHEFRVPLHMTVDDFQIAQLFMVVDASEKLTGDGEGVEILKNEPYDNTDGHMKVSPISQWEVPRNKGQYTLKHYYCKSKIPGVVSAFCPEDSMVLVEEAWNSYPHCVTVITNGYLAKNKFYIGIESMHLPGNAEQDNALKLSNQELSLRKVEMLDIATKLPKQTMEEFDPATYKSKKTGRGPLQKGWEKKVSPVMTCYKVVRINFDYWGVQSKVEKIIRDQQRSLFHTTLRQAQCLTDEWYGLTMEDIRKLEAEVVAKREAKRFTSGNQ</sequence>
<dbReference type="AlphaFoldDB" id="A0AAV2Z473"/>
<dbReference type="EMBL" id="DAKRPA010000067">
    <property type="protein sequence ID" value="DBA00252.1"/>
    <property type="molecule type" value="Genomic_DNA"/>
</dbReference>
<feature type="domain" description="Phosphatidylinositol transfer protein N-terminal" evidence="1">
    <location>
        <begin position="2"/>
        <end position="258"/>
    </location>
</feature>
<protein>
    <recommendedName>
        <fullName evidence="1">Phosphatidylinositol transfer protein N-terminal domain-containing protein</fullName>
    </recommendedName>
</protein>
<dbReference type="Pfam" id="PF02121">
    <property type="entry name" value="IP_trans"/>
    <property type="match status" value="1"/>
</dbReference>
<dbReference type="GO" id="GO:0008526">
    <property type="term" value="F:phosphatidylinositol transfer activity"/>
    <property type="evidence" value="ECO:0007669"/>
    <property type="project" value="UniProtKB-ARBA"/>
</dbReference>
<dbReference type="InterPro" id="IPR023393">
    <property type="entry name" value="START-like_dom_sf"/>
</dbReference>